<name>A0A0C3EUI2_PILCF</name>
<dbReference type="Pfam" id="PF03981">
    <property type="entry name" value="Ubiq_cyt_C_chap"/>
    <property type="match status" value="2"/>
</dbReference>
<dbReference type="PANTHER" id="PTHR12184:SF1">
    <property type="entry name" value="UBIQUINOL-CYTOCHROME-C REDUCTASE COMPLEX ASSEMBLY FACTOR 1"/>
    <property type="match status" value="1"/>
</dbReference>
<feature type="domain" description="Ubiquinol-cytochrome c chaperone" evidence="3">
    <location>
        <begin position="112"/>
        <end position="166"/>
    </location>
</feature>
<feature type="domain" description="Ubiquinol-cytochrome c chaperone" evidence="3">
    <location>
        <begin position="198"/>
        <end position="246"/>
    </location>
</feature>
<organism evidence="4 5">
    <name type="scientific">Piloderma croceum (strain F 1598)</name>
    <dbReference type="NCBI Taxonomy" id="765440"/>
    <lineage>
        <taxon>Eukaryota</taxon>
        <taxon>Fungi</taxon>
        <taxon>Dikarya</taxon>
        <taxon>Basidiomycota</taxon>
        <taxon>Agaricomycotina</taxon>
        <taxon>Agaricomycetes</taxon>
        <taxon>Agaricomycetidae</taxon>
        <taxon>Atheliales</taxon>
        <taxon>Atheliaceae</taxon>
        <taxon>Piloderma</taxon>
    </lineage>
</organism>
<dbReference type="Proteomes" id="UP000054166">
    <property type="component" value="Unassembled WGS sequence"/>
</dbReference>
<evidence type="ECO:0000313" key="5">
    <source>
        <dbReference type="Proteomes" id="UP000054166"/>
    </source>
</evidence>
<dbReference type="InterPro" id="IPR021150">
    <property type="entry name" value="Ubiq_cyt_c_chap"/>
</dbReference>
<dbReference type="HOGENOM" id="CLU_051390_0_0_1"/>
<dbReference type="STRING" id="765440.A0A0C3EUI2"/>
<keyword evidence="5" id="KW-1185">Reference proteome</keyword>
<proteinExistence type="inferred from homology"/>
<gene>
    <name evidence="4" type="ORF">PILCRDRAFT_826515</name>
</gene>
<accession>A0A0C3EUI2</accession>
<dbReference type="GO" id="GO:0034551">
    <property type="term" value="P:mitochondrial respiratory chain complex III assembly"/>
    <property type="evidence" value="ECO:0007669"/>
    <property type="project" value="TreeGrafter"/>
</dbReference>
<comment type="similarity">
    <text evidence="1">Belongs to the CBP3 family.</text>
</comment>
<feature type="region of interest" description="Disordered" evidence="2">
    <location>
        <begin position="34"/>
        <end position="55"/>
    </location>
</feature>
<evidence type="ECO:0000259" key="3">
    <source>
        <dbReference type="Pfam" id="PF03981"/>
    </source>
</evidence>
<dbReference type="GO" id="GO:0005739">
    <property type="term" value="C:mitochondrion"/>
    <property type="evidence" value="ECO:0007669"/>
    <property type="project" value="TreeGrafter"/>
</dbReference>
<evidence type="ECO:0000256" key="1">
    <source>
        <dbReference type="ARBA" id="ARBA00006407"/>
    </source>
</evidence>
<feature type="compositionally biased region" description="Low complexity" evidence="2">
    <location>
        <begin position="34"/>
        <end position="54"/>
    </location>
</feature>
<dbReference type="InParanoid" id="A0A0C3EUI2"/>
<dbReference type="EMBL" id="KN833037">
    <property type="protein sequence ID" value="KIM76165.1"/>
    <property type="molecule type" value="Genomic_DNA"/>
</dbReference>
<dbReference type="AlphaFoldDB" id="A0A0C3EUI2"/>
<dbReference type="OrthoDB" id="10253878at2759"/>
<dbReference type="PANTHER" id="PTHR12184">
    <property type="entry name" value="UBIQUINOL-CYTOCHROME C REDUCTASE COMPLEX ASSEMBLY FACTOR 1 FAMILY MEMBER"/>
    <property type="match status" value="1"/>
</dbReference>
<protein>
    <recommendedName>
        <fullName evidence="3">Ubiquinol-cytochrome c chaperone domain-containing protein</fullName>
    </recommendedName>
</protein>
<evidence type="ECO:0000313" key="4">
    <source>
        <dbReference type="EMBL" id="KIM76165.1"/>
    </source>
</evidence>
<dbReference type="InterPro" id="IPR007129">
    <property type="entry name" value="Ubiqinol_cyt_c_chaperone_CPB3"/>
</dbReference>
<dbReference type="FunCoup" id="A0A0C3EUI2">
    <property type="interactions" value="214"/>
</dbReference>
<reference evidence="4 5" key="1">
    <citation type="submission" date="2014-04" db="EMBL/GenBank/DDBJ databases">
        <authorList>
            <consortium name="DOE Joint Genome Institute"/>
            <person name="Kuo A."/>
            <person name="Tarkka M."/>
            <person name="Buscot F."/>
            <person name="Kohler A."/>
            <person name="Nagy L.G."/>
            <person name="Floudas D."/>
            <person name="Copeland A."/>
            <person name="Barry K.W."/>
            <person name="Cichocki N."/>
            <person name="Veneault-Fourrey C."/>
            <person name="LaButti K."/>
            <person name="Lindquist E.A."/>
            <person name="Lipzen A."/>
            <person name="Lundell T."/>
            <person name="Morin E."/>
            <person name="Murat C."/>
            <person name="Sun H."/>
            <person name="Tunlid A."/>
            <person name="Henrissat B."/>
            <person name="Grigoriev I.V."/>
            <person name="Hibbett D.S."/>
            <person name="Martin F."/>
            <person name="Nordberg H.P."/>
            <person name="Cantor M.N."/>
            <person name="Hua S.X."/>
        </authorList>
    </citation>
    <scope>NUCLEOTIDE SEQUENCE [LARGE SCALE GENOMIC DNA]</scope>
    <source>
        <strain evidence="4 5">F 1598</strain>
    </source>
</reference>
<sequence>MATHSILIRSLRNTRNTALIPAIHPRYRCLATSNAPASPGPSSSQPSPPNRQQSWLTRKINSSPSAKKVFVKFANAMGYGNPKQVAGRRAFNLYQDLCVGRADEESAYWTNECHLPPTFQSWFTITNLHVWLLTVRLRALPNPHGTYFIQALIDHFFLDVEDRIRSVLQPGLVPEPYTRKSDFYSVPKPLGENGKPKMRAPERLVTQQMKIFREQWNGMGLALDFGLVKGDTEMAGAVWRNLLGARGARGIVLPSVQGTGNEKVFRRSINPAGEIEKYGKMDEQALEAEELKDDGSGVHDFGPDESDQYVRYPETMVTLISYMRRELVRLEGLSDEAVLGAMKIGTERQGVEKMRFGPVKGSGI</sequence>
<evidence type="ECO:0000256" key="2">
    <source>
        <dbReference type="SAM" id="MobiDB-lite"/>
    </source>
</evidence>
<reference evidence="5" key="2">
    <citation type="submission" date="2015-01" db="EMBL/GenBank/DDBJ databases">
        <title>Evolutionary Origins and Diversification of the Mycorrhizal Mutualists.</title>
        <authorList>
            <consortium name="DOE Joint Genome Institute"/>
            <consortium name="Mycorrhizal Genomics Consortium"/>
            <person name="Kohler A."/>
            <person name="Kuo A."/>
            <person name="Nagy L.G."/>
            <person name="Floudas D."/>
            <person name="Copeland A."/>
            <person name="Barry K.W."/>
            <person name="Cichocki N."/>
            <person name="Veneault-Fourrey C."/>
            <person name="LaButti K."/>
            <person name="Lindquist E.A."/>
            <person name="Lipzen A."/>
            <person name="Lundell T."/>
            <person name="Morin E."/>
            <person name="Murat C."/>
            <person name="Riley R."/>
            <person name="Ohm R."/>
            <person name="Sun H."/>
            <person name="Tunlid A."/>
            <person name="Henrissat B."/>
            <person name="Grigoriev I.V."/>
            <person name="Hibbett D.S."/>
            <person name="Martin F."/>
        </authorList>
    </citation>
    <scope>NUCLEOTIDE SEQUENCE [LARGE SCALE GENOMIC DNA]</scope>
    <source>
        <strain evidence="5">F 1598</strain>
    </source>
</reference>